<feature type="domain" description="SLH" evidence="1">
    <location>
        <begin position="407"/>
        <end position="470"/>
    </location>
</feature>
<dbReference type="InterPro" id="IPR001119">
    <property type="entry name" value="SLH_dom"/>
</dbReference>
<evidence type="ECO:0000313" key="2">
    <source>
        <dbReference type="EMBL" id="MPM45961.1"/>
    </source>
</evidence>
<dbReference type="EMBL" id="VSSQ01011087">
    <property type="protein sequence ID" value="MPM45961.1"/>
    <property type="molecule type" value="Genomic_DNA"/>
</dbReference>
<gene>
    <name evidence="2" type="ORF">SDC9_92655</name>
</gene>
<dbReference type="PROSITE" id="PS51272">
    <property type="entry name" value="SLH"/>
    <property type="match status" value="2"/>
</dbReference>
<accession>A0A645A152</accession>
<dbReference type="PANTHER" id="PTHR43308">
    <property type="entry name" value="OUTER MEMBRANE PROTEIN ALPHA-RELATED"/>
    <property type="match status" value="1"/>
</dbReference>
<evidence type="ECO:0000259" key="1">
    <source>
        <dbReference type="PROSITE" id="PS51272"/>
    </source>
</evidence>
<dbReference type="AlphaFoldDB" id="A0A645A152"/>
<proteinExistence type="predicted"/>
<dbReference type="Pfam" id="PF00395">
    <property type="entry name" value="SLH"/>
    <property type="match status" value="2"/>
</dbReference>
<comment type="caution">
    <text evidence="2">The sequence shown here is derived from an EMBL/GenBank/DDBJ whole genome shotgun (WGS) entry which is preliminary data.</text>
</comment>
<organism evidence="2">
    <name type="scientific">bioreactor metagenome</name>
    <dbReference type="NCBI Taxonomy" id="1076179"/>
    <lineage>
        <taxon>unclassified sequences</taxon>
        <taxon>metagenomes</taxon>
        <taxon>ecological metagenomes</taxon>
    </lineage>
</organism>
<dbReference type="InterPro" id="IPR051465">
    <property type="entry name" value="Cell_Envelope_Struct_Comp"/>
</dbReference>
<dbReference type="PANTHER" id="PTHR43308:SF5">
    <property type="entry name" value="S-LAYER PROTEIN _ PEPTIDOGLYCAN ENDO-BETA-N-ACETYLGLUCOSAMINIDASE"/>
    <property type="match status" value="1"/>
</dbReference>
<reference evidence="2" key="1">
    <citation type="submission" date="2019-08" db="EMBL/GenBank/DDBJ databases">
        <authorList>
            <person name="Kucharzyk K."/>
            <person name="Murdoch R.W."/>
            <person name="Higgins S."/>
            <person name="Loffler F."/>
        </authorList>
    </citation>
    <scope>NUCLEOTIDE SEQUENCE</scope>
</reference>
<name>A0A645A152_9ZZZZ</name>
<feature type="domain" description="SLH" evidence="1">
    <location>
        <begin position="471"/>
        <end position="533"/>
    </location>
</feature>
<protein>
    <recommendedName>
        <fullName evidence="1">SLH domain-containing protein</fullName>
    </recommendedName>
</protein>
<sequence length="569" mass="64625">MKITNKIVSILIVLLMLLNTGTVFAATGSVSYDAGYNAGFDYGYDNSDIKIFATTAYSKFKNSREYLKIKRDIADYSEPDFRQGFIAGFKDGYEYEDNEGNDNEDQIVDYAATLGKSLGEIYGARDFQDSKKSDWKKALPIRKVIESMFDLSKQSTDYRNAFVSDFDKAFEEGYNEAYDKAKFEPTKLTLEQGVKDGEDVGMIVGSAYGAKDFYAGRDLDFKRELPSKNEITEQFSLNNDDLEYEDGFISGFISAYEISYNEAYREANMNDGLNKATSMIIPISGGTAVTEDKRFMVDVPSGTFYHDVNLNIITSFDVDKTNYSNLIKASDSYTIELSNSSGNINESKSIELTFEYYGDKFKGGIYRKDGSNWLYIPTDVEDGKMSAKINPKLLNSSVTTFSAFVDDNTAAFRDVRGHWANDEIDAYVRRGVISGYSDMTFRPDNNITRAEFLTLLSRVFKWNIYTYPGSTTVFKDAGTFGYFSDVINYATYYNYISGYTDGTFKPGNLISYAEVEIIMNRVLYYQSFRWVNIANSMLYEKKTRSNSFNNINNKITRAEAVYMLYNTIE</sequence>